<name>A0A1G7Y766_CHIFI</name>
<gene>
    <name evidence="2" type="ORF">SAMN04488121_107230</name>
</gene>
<protein>
    <submittedName>
        <fullName evidence="2">Glycosidase</fullName>
    </submittedName>
</protein>
<evidence type="ECO:0000313" key="2">
    <source>
        <dbReference type="EMBL" id="SDG92254.1"/>
    </source>
</evidence>
<proteinExistence type="predicted"/>
<keyword evidence="2" id="KW-0326">Glycosidase</keyword>
<dbReference type="GO" id="GO:0016798">
    <property type="term" value="F:hydrolase activity, acting on glycosyl bonds"/>
    <property type="evidence" value="ECO:0007669"/>
    <property type="project" value="UniProtKB-KW"/>
</dbReference>
<reference evidence="2 3" key="1">
    <citation type="submission" date="2016-10" db="EMBL/GenBank/DDBJ databases">
        <authorList>
            <person name="de Groot N.N."/>
        </authorList>
    </citation>
    <scope>NUCLEOTIDE SEQUENCE [LARGE SCALE GENOMIC DNA]</scope>
    <source>
        <strain evidence="2 3">DSM 527</strain>
    </source>
</reference>
<dbReference type="SMART" id="SM00642">
    <property type="entry name" value="Aamy"/>
    <property type="match status" value="1"/>
</dbReference>
<dbReference type="EMBL" id="FNBN01000007">
    <property type="protein sequence ID" value="SDG92254.1"/>
    <property type="molecule type" value="Genomic_DNA"/>
</dbReference>
<sequence>MPRSLEDPIMQDVLNAQQSTILTSSGSAIPYPFPSPADWRDHWIYFLLVDRFNNPVRPPSPNVYPCSEYQGGKFSGIKQQLPYLRKLGVGAIWLSPVLMNPQWFHNYWGGYGTLDFLRIEPRFCDDPDAALKDPAAADAEFRSLVDEIHAHGMYVILDIVLNHTGDVFNYEGMRDEAPWNDAREYTIYWRDGQGQAKGEWTDIDNIPNPPGNGVIWPEQLQQNDFFRRRGNDGFRGDFSRMKELVTEYLIPGTSIYPVRNHLIKAYQYLMARFDLDGYRIDTLQYVEADFARVFGNAMREFALSIGKKNFFTFGEVWQDDDEARIAEFIGRNTEKDEEFIGVDAAIDFPMRKRLVDVCKGFSAPKELADHFDYRLRILRQIVSSHGDAGKNYVTFLDNHDLDRRFHNKQFPGQTKLALTCLLCMQGVPCIYYGTEQGLDGAGNMREYAREALWGQTNAFNDKEDLYKFIAELSALRAAVPALRYGRQYFRPISGDGVNFGHSPYKGGAIAFSRILNDKEVLILANTDTEGDVLIDVVVDRNLHPEGSEWEVLFPLARRGTLPAYSRSQGVFRTIQVHLLPMEFLILS</sequence>
<keyword evidence="2" id="KW-0378">Hydrolase</keyword>
<dbReference type="Gene3D" id="3.20.20.80">
    <property type="entry name" value="Glycosidases"/>
    <property type="match status" value="1"/>
</dbReference>
<dbReference type="RefSeq" id="WP_089835882.1">
    <property type="nucleotide sequence ID" value="NZ_FNBN01000007.1"/>
</dbReference>
<dbReference type="STRING" id="104663.SAMN04488121_107230"/>
<dbReference type="Proteomes" id="UP000199045">
    <property type="component" value="Unassembled WGS sequence"/>
</dbReference>
<evidence type="ECO:0000313" key="3">
    <source>
        <dbReference type="Proteomes" id="UP000199045"/>
    </source>
</evidence>
<dbReference type="Pfam" id="PF00128">
    <property type="entry name" value="Alpha-amylase"/>
    <property type="match status" value="1"/>
</dbReference>
<dbReference type="PANTHER" id="PTHR10357">
    <property type="entry name" value="ALPHA-AMYLASE FAMILY MEMBER"/>
    <property type="match status" value="1"/>
</dbReference>
<dbReference type="InterPro" id="IPR017853">
    <property type="entry name" value="GH"/>
</dbReference>
<accession>A0A1G7Y766</accession>
<dbReference type="AlphaFoldDB" id="A0A1G7Y766"/>
<feature type="domain" description="Glycosyl hydrolase family 13 catalytic" evidence="1">
    <location>
        <begin position="46"/>
        <end position="476"/>
    </location>
</feature>
<dbReference type="InterPro" id="IPR006047">
    <property type="entry name" value="GH13_cat_dom"/>
</dbReference>
<dbReference type="PANTHER" id="PTHR10357:SF209">
    <property type="entry name" value="PERIPLASMIC ALPHA-AMYLASE"/>
    <property type="match status" value="1"/>
</dbReference>
<dbReference type="GO" id="GO:0005975">
    <property type="term" value="P:carbohydrate metabolic process"/>
    <property type="evidence" value="ECO:0007669"/>
    <property type="project" value="InterPro"/>
</dbReference>
<dbReference type="SUPFAM" id="SSF51445">
    <property type="entry name" value="(Trans)glycosidases"/>
    <property type="match status" value="1"/>
</dbReference>
<organism evidence="2 3">
    <name type="scientific">Chitinophaga filiformis</name>
    <name type="common">Myxococcus filiformis</name>
    <name type="synonym">Flexibacter filiformis</name>
    <dbReference type="NCBI Taxonomy" id="104663"/>
    <lineage>
        <taxon>Bacteria</taxon>
        <taxon>Pseudomonadati</taxon>
        <taxon>Bacteroidota</taxon>
        <taxon>Chitinophagia</taxon>
        <taxon>Chitinophagales</taxon>
        <taxon>Chitinophagaceae</taxon>
        <taxon>Chitinophaga</taxon>
    </lineage>
</organism>
<dbReference type="OrthoDB" id="9805159at2"/>
<evidence type="ECO:0000259" key="1">
    <source>
        <dbReference type="SMART" id="SM00642"/>
    </source>
</evidence>